<protein>
    <recommendedName>
        <fullName evidence="2 10">FAD:protein FMN transferase</fullName>
        <ecNumber evidence="1 10">2.7.1.180</ecNumber>
    </recommendedName>
    <alternativeName>
        <fullName evidence="8 10">Flavin transferase</fullName>
    </alternativeName>
</protein>
<evidence type="ECO:0000256" key="8">
    <source>
        <dbReference type="ARBA" id="ARBA00031306"/>
    </source>
</evidence>
<dbReference type="EMBL" id="DVNA01000066">
    <property type="protein sequence ID" value="HIU54755.1"/>
    <property type="molecule type" value="Genomic_DNA"/>
</dbReference>
<dbReference type="SUPFAM" id="SSF143631">
    <property type="entry name" value="ApbE-like"/>
    <property type="match status" value="1"/>
</dbReference>
<dbReference type="PIRSF" id="PIRSF006268">
    <property type="entry name" value="ApbE"/>
    <property type="match status" value="1"/>
</dbReference>
<organism evidence="12 13">
    <name type="scientific">Candidatus Gallibacteroides avistercoris</name>
    <dbReference type="NCBI Taxonomy" id="2840833"/>
    <lineage>
        <taxon>Bacteria</taxon>
        <taxon>Pseudomonadati</taxon>
        <taxon>Bacteroidota</taxon>
        <taxon>Bacteroidia</taxon>
        <taxon>Bacteroidales</taxon>
        <taxon>Bacteroidaceae</taxon>
        <taxon>Bacteroidaceae incertae sedis</taxon>
        <taxon>Candidatus Gallibacteroides</taxon>
    </lineage>
</organism>
<keyword evidence="3 10" id="KW-0285">Flavoprotein</keyword>
<evidence type="ECO:0000256" key="6">
    <source>
        <dbReference type="ARBA" id="ARBA00022827"/>
    </source>
</evidence>
<name>A0A9D1SC76_9BACT</name>
<feature type="binding site" evidence="11">
    <location>
        <position position="170"/>
    </location>
    <ligand>
        <name>Mg(2+)</name>
        <dbReference type="ChEBI" id="CHEBI:18420"/>
    </ligand>
</feature>
<feature type="binding site" evidence="11">
    <location>
        <position position="288"/>
    </location>
    <ligand>
        <name>Mg(2+)</name>
        <dbReference type="ChEBI" id="CHEBI:18420"/>
    </ligand>
</feature>
<reference evidence="12" key="1">
    <citation type="submission" date="2020-10" db="EMBL/GenBank/DDBJ databases">
        <authorList>
            <person name="Gilroy R."/>
        </authorList>
    </citation>
    <scope>NUCLEOTIDE SEQUENCE</scope>
    <source>
        <strain evidence="12">CHK158-818</strain>
    </source>
</reference>
<evidence type="ECO:0000256" key="1">
    <source>
        <dbReference type="ARBA" id="ARBA00011955"/>
    </source>
</evidence>
<proteinExistence type="inferred from homology"/>
<dbReference type="AlphaFoldDB" id="A0A9D1SC76"/>
<dbReference type="InterPro" id="IPR024932">
    <property type="entry name" value="ApbE"/>
</dbReference>
<evidence type="ECO:0000256" key="10">
    <source>
        <dbReference type="PIRNR" id="PIRNR006268"/>
    </source>
</evidence>
<reference evidence="12" key="2">
    <citation type="journal article" date="2021" name="PeerJ">
        <title>Extensive microbial diversity within the chicken gut microbiome revealed by metagenomics and culture.</title>
        <authorList>
            <person name="Gilroy R."/>
            <person name="Ravi A."/>
            <person name="Getino M."/>
            <person name="Pursley I."/>
            <person name="Horton D.L."/>
            <person name="Alikhan N.F."/>
            <person name="Baker D."/>
            <person name="Gharbi K."/>
            <person name="Hall N."/>
            <person name="Watson M."/>
            <person name="Adriaenssens E.M."/>
            <person name="Foster-Nyarko E."/>
            <person name="Jarju S."/>
            <person name="Secka A."/>
            <person name="Antonio M."/>
            <person name="Oren A."/>
            <person name="Chaudhuri R.R."/>
            <person name="La Ragione R."/>
            <person name="Hildebrand F."/>
            <person name="Pallen M.J."/>
        </authorList>
    </citation>
    <scope>NUCLEOTIDE SEQUENCE</scope>
    <source>
        <strain evidence="12">CHK158-818</strain>
    </source>
</reference>
<evidence type="ECO:0000256" key="2">
    <source>
        <dbReference type="ARBA" id="ARBA00016337"/>
    </source>
</evidence>
<evidence type="ECO:0000256" key="3">
    <source>
        <dbReference type="ARBA" id="ARBA00022630"/>
    </source>
</evidence>
<evidence type="ECO:0000256" key="4">
    <source>
        <dbReference type="ARBA" id="ARBA00022679"/>
    </source>
</evidence>
<dbReference type="EC" id="2.7.1.180" evidence="1 10"/>
<feature type="binding site" evidence="11">
    <location>
        <position position="292"/>
    </location>
    <ligand>
        <name>Mg(2+)</name>
        <dbReference type="ChEBI" id="CHEBI:18420"/>
    </ligand>
</feature>
<dbReference type="Gene3D" id="3.10.520.10">
    <property type="entry name" value="ApbE-like domains"/>
    <property type="match status" value="1"/>
</dbReference>
<keyword evidence="6 10" id="KW-0274">FAD</keyword>
<gene>
    <name evidence="12" type="ORF">IAB03_02985</name>
</gene>
<evidence type="ECO:0000256" key="5">
    <source>
        <dbReference type="ARBA" id="ARBA00022723"/>
    </source>
</evidence>
<dbReference type="GO" id="GO:0046872">
    <property type="term" value="F:metal ion binding"/>
    <property type="evidence" value="ECO:0007669"/>
    <property type="project" value="UniProtKB-UniRule"/>
</dbReference>
<accession>A0A9D1SC76</accession>
<dbReference type="InterPro" id="IPR003374">
    <property type="entry name" value="ApbE-like_sf"/>
</dbReference>
<keyword evidence="4 10" id="KW-0808">Transferase</keyword>
<evidence type="ECO:0000313" key="12">
    <source>
        <dbReference type="EMBL" id="HIU54755.1"/>
    </source>
</evidence>
<sequence>MNKTKGFIAALLFLFVFLAFYFFREKSPQPYQTNSGMIFGTLYNIKYQYKKDIQADIEAELKRFELSLSPFNSNSVIARINNNDPDIRADEWFTTVFNKSKEIYQLSDGYFDPTVSPLINAWGFGFEKSDSVTQELIDSLLVFVGMDKISLSPEGKAIKTDPRIKLDFSAIAKGYGCDVVGRYLEKRGIRNFMVEIGGEVVARGVNPSGNCWRLGIRVPKEGDAAGPIPWIEKIALCDAALATSGNYLNYRIKDGKKFAHTINPKDGKPIQRSLLSATVLSKDCMTADALATTFMVVGLEQAMELAESLPDVEAYFISASETDTTGYHITQTSGMSRHIVP</sequence>
<comment type="catalytic activity">
    <reaction evidence="9 10">
        <text>L-threonyl-[protein] + FAD = FMN-L-threonyl-[protein] + AMP + H(+)</text>
        <dbReference type="Rhea" id="RHEA:36847"/>
        <dbReference type="Rhea" id="RHEA-COMP:11060"/>
        <dbReference type="Rhea" id="RHEA-COMP:11061"/>
        <dbReference type="ChEBI" id="CHEBI:15378"/>
        <dbReference type="ChEBI" id="CHEBI:30013"/>
        <dbReference type="ChEBI" id="CHEBI:57692"/>
        <dbReference type="ChEBI" id="CHEBI:74257"/>
        <dbReference type="ChEBI" id="CHEBI:456215"/>
        <dbReference type="EC" id="2.7.1.180"/>
    </reaction>
</comment>
<dbReference type="Pfam" id="PF02424">
    <property type="entry name" value="ApbE"/>
    <property type="match status" value="1"/>
</dbReference>
<comment type="cofactor">
    <cofactor evidence="11">
        <name>Mg(2+)</name>
        <dbReference type="ChEBI" id="CHEBI:18420"/>
    </cofactor>
    <cofactor evidence="11">
        <name>Mn(2+)</name>
        <dbReference type="ChEBI" id="CHEBI:29035"/>
    </cofactor>
    <text evidence="11">Magnesium. Can also use manganese.</text>
</comment>
<evidence type="ECO:0000256" key="7">
    <source>
        <dbReference type="ARBA" id="ARBA00022842"/>
    </source>
</evidence>
<keyword evidence="5 10" id="KW-0479">Metal-binding</keyword>
<evidence type="ECO:0000256" key="9">
    <source>
        <dbReference type="ARBA" id="ARBA00048540"/>
    </source>
</evidence>
<dbReference type="Proteomes" id="UP000824112">
    <property type="component" value="Unassembled WGS sequence"/>
</dbReference>
<evidence type="ECO:0000313" key="13">
    <source>
        <dbReference type="Proteomes" id="UP000824112"/>
    </source>
</evidence>
<dbReference type="PANTHER" id="PTHR30040:SF2">
    <property type="entry name" value="FAD:PROTEIN FMN TRANSFERASE"/>
    <property type="match status" value="1"/>
</dbReference>
<comment type="caution">
    <text evidence="12">The sequence shown here is derived from an EMBL/GenBank/DDBJ whole genome shotgun (WGS) entry which is preliminary data.</text>
</comment>
<dbReference type="GO" id="GO:0016740">
    <property type="term" value="F:transferase activity"/>
    <property type="evidence" value="ECO:0007669"/>
    <property type="project" value="UniProtKB-UniRule"/>
</dbReference>
<evidence type="ECO:0000256" key="11">
    <source>
        <dbReference type="PIRSR" id="PIRSR006268-2"/>
    </source>
</evidence>
<keyword evidence="7 10" id="KW-0460">Magnesium</keyword>
<dbReference type="PANTHER" id="PTHR30040">
    <property type="entry name" value="THIAMINE BIOSYNTHESIS LIPOPROTEIN APBE"/>
    <property type="match status" value="1"/>
</dbReference>
<comment type="similarity">
    <text evidence="10">Belongs to the ApbE family.</text>
</comment>